<dbReference type="EMBL" id="JBBYHV010000002">
    <property type="protein sequence ID" value="MEL1251003.1"/>
    <property type="molecule type" value="Genomic_DNA"/>
</dbReference>
<comment type="caution">
    <text evidence="3">The sequence shown here is derived from an EMBL/GenBank/DDBJ whole genome shotgun (WGS) entry which is preliminary data.</text>
</comment>
<feature type="signal peptide" evidence="1">
    <location>
        <begin position="1"/>
        <end position="29"/>
    </location>
</feature>
<reference evidence="3 4" key="1">
    <citation type="submission" date="2024-04" db="EMBL/GenBank/DDBJ databases">
        <title>Aurantiacibacter sp. DGU6 16S ribosomal RNA gene Genome sequencing and assembly.</title>
        <authorList>
            <person name="Park S."/>
        </authorList>
    </citation>
    <scope>NUCLEOTIDE SEQUENCE [LARGE SCALE GENOMIC DNA]</scope>
    <source>
        <strain evidence="3 4">DGU6</strain>
    </source>
</reference>
<evidence type="ECO:0000256" key="1">
    <source>
        <dbReference type="SAM" id="SignalP"/>
    </source>
</evidence>
<keyword evidence="1" id="KW-0732">Signal</keyword>
<dbReference type="InterPro" id="IPR058334">
    <property type="entry name" value="DUF8021"/>
</dbReference>
<organism evidence="3 4">
    <name type="scientific">Aurantiacibacter gilvus</name>
    <dbReference type="NCBI Taxonomy" id="3139141"/>
    <lineage>
        <taxon>Bacteria</taxon>
        <taxon>Pseudomonadati</taxon>
        <taxon>Pseudomonadota</taxon>
        <taxon>Alphaproteobacteria</taxon>
        <taxon>Sphingomonadales</taxon>
        <taxon>Erythrobacteraceae</taxon>
        <taxon>Aurantiacibacter</taxon>
    </lineage>
</organism>
<evidence type="ECO:0000259" key="2">
    <source>
        <dbReference type="Pfam" id="PF26061"/>
    </source>
</evidence>
<keyword evidence="4" id="KW-1185">Reference proteome</keyword>
<protein>
    <recommendedName>
        <fullName evidence="2">DUF8021 domain-containing protein</fullName>
    </recommendedName>
</protein>
<proteinExistence type="predicted"/>
<dbReference type="Proteomes" id="UP001497045">
    <property type="component" value="Unassembled WGS sequence"/>
</dbReference>
<feature type="domain" description="DUF8021" evidence="2">
    <location>
        <begin position="180"/>
        <end position="308"/>
    </location>
</feature>
<dbReference type="PROSITE" id="PS51257">
    <property type="entry name" value="PROKAR_LIPOPROTEIN"/>
    <property type="match status" value="1"/>
</dbReference>
<evidence type="ECO:0000313" key="4">
    <source>
        <dbReference type="Proteomes" id="UP001497045"/>
    </source>
</evidence>
<accession>A0ABU9IGE4</accession>
<dbReference type="Pfam" id="PF26061">
    <property type="entry name" value="DUF8021"/>
    <property type="match status" value="1"/>
</dbReference>
<feature type="chain" id="PRO_5045923520" description="DUF8021 domain-containing protein" evidence="1">
    <location>
        <begin position="30"/>
        <end position="331"/>
    </location>
</feature>
<name>A0ABU9IGE4_9SPHN</name>
<evidence type="ECO:0000313" key="3">
    <source>
        <dbReference type="EMBL" id="MEL1251003.1"/>
    </source>
</evidence>
<dbReference type="RefSeq" id="WP_341673572.1">
    <property type="nucleotide sequence ID" value="NZ_JBBYHV010000002.1"/>
</dbReference>
<gene>
    <name evidence="3" type="ORF">AAEO60_09995</name>
</gene>
<sequence>MKTFTTAPRWLNRLAPAAVLLAAAGLAGCAGEAGQEDTADAEQAQACDAQCLEAIADQYRAAYLAHDPSRAPFAGIVRYTENNIAMPFPDGTWDTVTEEVGPALTLSDPELGTVAVFTAIRQREIPGFLAIRLKVESGEITEAEHIISTSRNLSSPPTPIGEVDEYVHEPNIDQVVPEGERLSRQELAAHANGYFDTLQQNDGEIRGTCFHPEATRRENGLLFTDILGGFESGRYLFNNRVRRDVILIDEVRQVALARGFIDHKGVLDGYTLTDGTPATSIFQEPQSWGLLEMFKVEDGCISAVVATFYQAPYYSSSPWGEPVVDWSDNEE</sequence>